<organism evidence="2 3">
    <name type="scientific">Stachybotrys elegans</name>
    <dbReference type="NCBI Taxonomy" id="80388"/>
    <lineage>
        <taxon>Eukaryota</taxon>
        <taxon>Fungi</taxon>
        <taxon>Dikarya</taxon>
        <taxon>Ascomycota</taxon>
        <taxon>Pezizomycotina</taxon>
        <taxon>Sordariomycetes</taxon>
        <taxon>Hypocreomycetidae</taxon>
        <taxon>Hypocreales</taxon>
        <taxon>Stachybotryaceae</taxon>
        <taxon>Stachybotrys</taxon>
    </lineage>
</organism>
<evidence type="ECO:0000313" key="3">
    <source>
        <dbReference type="Proteomes" id="UP000813444"/>
    </source>
</evidence>
<dbReference type="Proteomes" id="UP000813444">
    <property type="component" value="Unassembled WGS sequence"/>
</dbReference>
<sequence>MPLVKQGALGESHNSSPRYHLRDASLSDPTMQTPTSPQPPGSLGLLGKQKPLPRMAQPPGQAVGPIAPILLTIDRTHTTRFEAPTVACRRRGASIMTAARPSVARFGGNWGVMDAGSASFTAFMWHKKRGCRVPVRLSWVCMCVHGGFCLSKTLHICHMYASHYVLVHGIRRKSLHVTCATARMHTTQASGHEPTGSSLGDDPGLAIVLGLLLLVDCLISG</sequence>
<comment type="caution">
    <text evidence="2">The sequence shown here is derived from an EMBL/GenBank/DDBJ whole genome shotgun (WGS) entry which is preliminary data.</text>
</comment>
<protein>
    <submittedName>
        <fullName evidence="2">Uncharacterized protein</fullName>
    </submittedName>
</protein>
<name>A0A8K0WRQ0_9HYPO</name>
<keyword evidence="3" id="KW-1185">Reference proteome</keyword>
<dbReference type="AlphaFoldDB" id="A0A8K0WRQ0"/>
<proteinExistence type="predicted"/>
<evidence type="ECO:0000256" key="1">
    <source>
        <dbReference type="SAM" id="MobiDB-lite"/>
    </source>
</evidence>
<dbReference type="EMBL" id="JAGPNK010000006">
    <property type="protein sequence ID" value="KAH7320194.1"/>
    <property type="molecule type" value="Genomic_DNA"/>
</dbReference>
<feature type="compositionally biased region" description="Low complexity" evidence="1">
    <location>
        <begin position="41"/>
        <end position="53"/>
    </location>
</feature>
<evidence type="ECO:0000313" key="2">
    <source>
        <dbReference type="EMBL" id="KAH7320194.1"/>
    </source>
</evidence>
<accession>A0A8K0WRQ0</accession>
<gene>
    <name evidence="2" type="ORF">B0I35DRAFT_231054</name>
</gene>
<reference evidence="2" key="1">
    <citation type="journal article" date="2021" name="Nat. Commun.">
        <title>Genetic determinants of endophytism in the Arabidopsis root mycobiome.</title>
        <authorList>
            <person name="Mesny F."/>
            <person name="Miyauchi S."/>
            <person name="Thiergart T."/>
            <person name="Pickel B."/>
            <person name="Atanasova L."/>
            <person name="Karlsson M."/>
            <person name="Huettel B."/>
            <person name="Barry K.W."/>
            <person name="Haridas S."/>
            <person name="Chen C."/>
            <person name="Bauer D."/>
            <person name="Andreopoulos W."/>
            <person name="Pangilinan J."/>
            <person name="LaButti K."/>
            <person name="Riley R."/>
            <person name="Lipzen A."/>
            <person name="Clum A."/>
            <person name="Drula E."/>
            <person name="Henrissat B."/>
            <person name="Kohler A."/>
            <person name="Grigoriev I.V."/>
            <person name="Martin F.M."/>
            <person name="Hacquard S."/>
        </authorList>
    </citation>
    <scope>NUCLEOTIDE SEQUENCE</scope>
    <source>
        <strain evidence="2">MPI-CAGE-CH-0235</strain>
    </source>
</reference>
<feature type="region of interest" description="Disordered" evidence="1">
    <location>
        <begin position="1"/>
        <end position="60"/>
    </location>
</feature>